<name>A0A0J1I5D2_BACAN</name>
<accession>A0A0J1I5D2</accession>
<evidence type="ECO:0000256" key="1">
    <source>
        <dbReference type="SAM" id="Phobius"/>
    </source>
</evidence>
<reference evidence="2 3" key="1">
    <citation type="submission" date="2015-05" db="EMBL/GenBank/DDBJ databases">
        <title>Whole genome sequence and identification of bacterial endophytes from Costus igneus.</title>
        <authorList>
            <person name="Lee Y.P."/>
            <person name="Gan H.M."/>
            <person name="Eng W."/>
            <person name="Wheatley M.S."/>
            <person name="Caraballo A."/>
            <person name="Polter S."/>
            <person name="Savka M.A."/>
            <person name="Hudson A.O."/>
        </authorList>
    </citation>
    <scope>NUCLEOTIDE SEQUENCE [LARGE SCALE GENOMIC DNA]</scope>
    <source>
        <strain evidence="2 3">RIT375</strain>
    </source>
</reference>
<evidence type="ECO:0000313" key="3">
    <source>
        <dbReference type="Proteomes" id="UP000035904"/>
    </source>
</evidence>
<proteinExistence type="predicted"/>
<comment type="caution">
    <text evidence="2">The sequence shown here is derived from an EMBL/GenBank/DDBJ whole genome shotgun (WGS) entry which is preliminary data.</text>
</comment>
<keyword evidence="1" id="KW-0812">Transmembrane</keyword>
<sequence length="100" mass="11083">MSAGIQLFIILLFVIAMFSILNFLAFSLSGHNFKRRIVAGFIFLLLTPIIFLTTSAFTSIFNKASFGAVNLTVSIVNVYILNGIVILLSASFIHKKQNIR</sequence>
<dbReference type="RefSeq" id="WP_033669014.1">
    <property type="nucleotide sequence ID" value="NZ_CP026608.1"/>
</dbReference>
<gene>
    <name evidence="2" type="ORF">ABW01_02390</name>
</gene>
<evidence type="ECO:0000313" key="2">
    <source>
        <dbReference type="EMBL" id="KLV21142.1"/>
    </source>
</evidence>
<dbReference type="EMBL" id="LDPG01000001">
    <property type="protein sequence ID" value="KLV21142.1"/>
    <property type="molecule type" value="Genomic_DNA"/>
</dbReference>
<dbReference type="Proteomes" id="UP000035904">
    <property type="component" value="Unassembled WGS sequence"/>
</dbReference>
<protein>
    <submittedName>
        <fullName evidence="2">Uncharacterized protein</fullName>
    </submittedName>
</protein>
<organism evidence="2 3">
    <name type="scientific">Bacillus anthracis</name>
    <name type="common">anthrax bacterium</name>
    <dbReference type="NCBI Taxonomy" id="1392"/>
    <lineage>
        <taxon>Bacteria</taxon>
        <taxon>Bacillati</taxon>
        <taxon>Bacillota</taxon>
        <taxon>Bacilli</taxon>
        <taxon>Bacillales</taxon>
        <taxon>Bacillaceae</taxon>
        <taxon>Bacillus</taxon>
        <taxon>Bacillus cereus group</taxon>
    </lineage>
</organism>
<feature type="transmembrane region" description="Helical" evidence="1">
    <location>
        <begin position="37"/>
        <end position="61"/>
    </location>
</feature>
<dbReference type="AlphaFoldDB" id="A0A0J1I5D2"/>
<keyword evidence="1" id="KW-0472">Membrane</keyword>
<feature type="transmembrane region" description="Helical" evidence="1">
    <location>
        <begin position="6"/>
        <end position="25"/>
    </location>
</feature>
<keyword evidence="1" id="KW-1133">Transmembrane helix</keyword>
<feature type="transmembrane region" description="Helical" evidence="1">
    <location>
        <begin position="73"/>
        <end position="93"/>
    </location>
</feature>